<keyword evidence="2" id="KW-0732">Signal</keyword>
<dbReference type="EMBL" id="CP116968">
    <property type="protein sequence ID" value="WNM63845.1"/>
    <property type="molecule type" value="Genomic_DNA"/>
</dbReference>
<sequence>MNRLSLLGLSLVCALGLMASFSGCGETEGPAEKAGKTLDQAAENTTESVDNAMESTGEAMDNAAEKTGEAVDEAMESTEKMAEDTAKH</sequence>
<evidence type="ECO:0008006" key="5">
    <source>
        <dbReference type="Google" id="ProtNLM"/>
    </source>
</evidence>
<feature type="compositionally biased region" description="Basic and acidic residues" evidence="1">
    <location>
        <begin position="77"/>
        <end position="88"/>
    </location>
</feature>
<dbReference type="AlphaFoldDB" id="A0AA96GP83"/>
<keyword evidence="4" id="KW-1185">Reference proteome</keyword>
<name>A0AA96GP83_9BACT</name>
<dbReference type="Gene3D" id="1.10.287.700">
    <property type="entry name" value="Helix hairpin bin"/>
    <property type="match status" value="1"/>
</dbReference>
<dbReference type="KEGG" id="nneo:PQG83_08840"/>
<protein>
    <recommendedName>
        <fullName evidence="5">Lipoprotein</fullName>
    </recommendedName>
</protein>
<evidence type="ECO:0000256" key="2">
    <source>
        <dbReference type="SAM" id="SignalP"/>
    </source>
</evidence>
<feature type="region of interest" description="Disordered" evidence="1">
    <location>
        <begin position="24"/>
        <end position="88"/>
    </location>
</feature>
<evidence type="ECO:0000313" key="4">
    <source>
        <dbReference type="Proteomes" id="UP001302494"/>
    </source>
</evidence>
<feature type="signal peptide" evidence="2">
    <location>
        <begin position="1"/>
        <end position="19"/>
    </location>
</feature>
<dbReference type="Proteomes" id="UP001302494">
    <property type="component" value="Chromosome"/>
</dbReference>
<evidence type="ECO:0000256" key="1">
    <source>
        <dbReference type="SAM" id="MobiDB-lite"/>
    </source>
</evidence>
<feature type="chain" id="PRO_5041655010" description="Lipoprotein" evidence="2">
    <location>
        <begin position="20"/>
        <end position="88"/>
    </location>
</feature>
<accession>A0AA96GP83</accession>
<reference evidence="3 4" key="1">
    <citation type="submission" date="2023-01" db="EMBL/GenBank/DDBJ databases">
        <title>Cultivation and genomic characterization of new, ubiquitous marine nitrite-oxidizing bacteria from the Nitrospirales.</title>
        <authorList>
            <person name="Mueller A.J."/>
            <person name="Daebeler A."/>
            <person name="Herbold C.W."/>
            <person name="Kirkegaard R.H."/>
            <person name="Daims H."/>
        </authorList>
    </citation>
    <scope>NUCLEOTIDE SEQUENCE [LARGE SCALE GENOMIC DNA]</scope>
    <source>
        <strain evidence="3 4">DK</strain>
    </source>
</reference>
<dbReference type="PROSITE" id="PS51257">
    <property type="entry name" value="PROKAR_LIPOPROTEIN"/>
    <property type="match status" value="1"/>
</dbReference>
<gene>
    <name evidence="3" type="ORF">PQG83_08840</name>
</gene>
<proteinExistence type="predicted"/>
<evidence type="ECO:0000313" key="3">
    <source>
        <dbReference type="EMBL" id="WNM63845.1"/>
    </source>
</evidence>
<dbReference type="RefSeq" id="WP_312748597.1">
    <property type="nucleotide sequence ID" value="NZ_CP116968.1"/>
</dbReference>
<organism evidence="3 4">
    <name type="scientific">Candidatus Nitrospira neomarina</name>
    <dbReference type="NCBI Taxonomy" id="3020899"/>
    <lineage>
        <taxon>Bacteria</taxon>
        <taxon>Pseudomonadati</taxon>
        <taxon>Nitrospirota</taxon>
        <taxon>Nitrospiria</taxon>
        <taxon>Nitrospirales</taxon>
        <taxon>Nitrospiraceae</taxon>
        <taxon>Nitrospira</taxon>
    </lineage>
</organism>